<evidence type="ECO:0008006" key="3">
    <source>
        <dbReference type="Google" id="ProtNLM"/>
    </source>
</evidence>
<proteinExistence type="predicted"/>
<dbReference type="EMBL" id="CP033577">
    <property type="protein sequence ID" value="AYV22949.1"/>
    <property type="molecule type" value="Genomic_DNA"/>
</dbReference>
<evidence type="ECO:0000313" key="1">
    <source>
        <dbReference type="EMBL" id="AYV22949.1"/>
    </source>
</evidence>
<organism evidence="1 2">
    <name type="scientific">Vibrio mediterranei</name>
    <dbReference type="NCBI Taxonomy" id="689"/>
    <lineage>
        <taxon>Bacteria</taxon>
        <taxon>Pseudomonadati</taxon>
        <taxon>Pseudomonadota</taxon>
        <taxon>Gammaproteobacteria</taxon>
        <taxon>Vibrionales</taxon>
        <taxon>Vibrionaceae</taxon>
        <taxon>Vibrio</taxon>
    </lineage>
</organism>
<dbReference type="RefSeq" id="WP_124941155.1">
    <property type="nucleotide sequence ID" value="NZ_CP033577.1"/>
</dbReference>
<evidence type="ECO:0000313" key="2">
    <source>
        <dbReference type="Proteomes" id="UP000279760"/>
    </source>
</evidence>
<gene>
    <name evidence="1" type="ORF">ECB94_17545</name>
</gene>
<dbReference type="Proteomes" id="UP000279760">
    <property type="component" value="Chromosome 1"/>
</dbReference>
<protein>
    <recommendedName>
        <fullName evidence="3">NTP pyrophosphohydrolase MazG putative catalytic core domain-containing protein</fullName>
    </recommendedName>
</protein>
<dbReference type="AlphaFoldDB" id="A0A3G4VFI7"/>
<accession>A0A3G4VFI7</accession>
<name>A0A3G4VFI7_9VIBR</name>
<reference evidence="1 2" key="1">
    <citation type="submission" date="2018-11" db="EMBL/GenBank/DDBJ databases">
        <title>Complete Genome Sequence of Vbrio mediterranei 117-T6: a Potential Pathogen Bacteria Isolated from the Conchocelis of Pyropia.</title>
        <authorList>
            <person name="Liu Q."/>
        </authorList>
    </citation>
    <scope>NUCLEOTIDE SEQUENCE [LARGE SCALE GENOMIC DNA]</scope>
    <source>
        <strain evidence="1 2">117-T6</strain>
    </source>
</reference>
<sequence length="109" mass="12246">MFEQLVKVSEELGTEKPHRTYPFFLQKLAEEVGELSVELQIKDGITPTEKGGSDGVVGEACDVINCAIDVAWRALHEQNPDQSSEEIARLIMDICLIKREKWLSKVEGM</sequence>